<gene>
    <name evidence="4" type="ORF">BFC17_02115</name>
</gene>
<keyword evidence="1 2" id="KW-0732">Signal</keyword>
<dbReference type="InterPro" id="IPR027385">
    <property type="entry name" value="Beta-barrel_OMP"/>
</dbReference>
<dbReference type="SUPFAM" id="SSF56925">
    <property type="entry name" value="OMPA-like"/>
    <property type="match status" value="1"/>
</dbReference>
<dbReference type="STRING" id="1856405.BFC17_02115"/>
<name>A0A1E8FBV9_9ALTE</name>
<proteinExistence type="predicted"/>
<feature type="signal peptide" evidence="2">
    <location>
        <begin position="1"/>
        <end position="23"/>
    </location>
</feature>
<reference evidence="4 5" key="1">
    <citation type="submission" date="2016-09" db="EMBL/GenBank/DDBJ databases">
        <title>Alteromonas lipolytica, a new species isolated from sea water.</title>
        <authorList>
            <person name="Wu Y.-H."/>
            <person name="Cheng H."/>
            <person name="Xu X.-W."/>
        </authorList>
    </citation>
    <scope>NUCLEOTIDE SEQUENCE [LARGE SCALE GENOMIC DNA]</scope>
    <source>
        <strain evidence="4 5">JW12</strain>
    </source>
</reference>
<dbReference type="EMBL" id="MJIC01000015">
    <property type="protein sequence ID" value="OFI33088.1"/>
    <property type="molecule type" value="Genomic_DNA"/>
</dbReference>
<dbReference type="Proteomes" id="UP000176037">
    <property type="component" value="Unassembled WGS sequence"/>
</dbReference>
<keyword evidence="5" id="KW-1185">Reference proteome</keyword>
<evidence type="ECO:0000256" key="1">
    <source>
        <dbReference type="ARBA" id="ARBA00022729"/>
    </source>
</evidence>
<evidence type="ECO:0000313" key="5">
    <source>
        <dbReference type="Proteomes" id="UP000176037"/>
    </source>
</evidence>
<evidence type="ECO:0000259" key="3">
    <source>
        <dbReference type="Pfam" id="PF13505"/>
    </source>
</evidence>
<dbReference type="Pfam" id="PF13505">
    <property type="entry name" value="OMP_b-brl"/>
    <property type="match status" value="1"/>
</dbReference>
<sequence length="182" mass="19868">MKATSIIALTALSAAFISVPAMADTPDWRYVEGGYLSYDGDGGFDPDGLQVNGKYLLDPNIYVNGEFGWAETGNIDFTTLTIGGGYRFPLNNTTDAYVGANFERIDADFYDDNGYSLNAGVRSMLTPELEVNGELGYLDLDDGDVTLKAGAYYYFNPQFAVGASYEFLDDADVFQVSARYAF</sequence>
<dbReference type="AlphaFoldDB" id="A0A1E8FBV9"/>
<protein>
    <recommendedName>
        <fullName evidence="3">Outer membrane protein beta-barrel domain-containing protein</fullName>
    </recommendedName>
</protein>
<comment type="caution">
    <text evidence="4">The sequence shown here is derived from an EMBL/GenBank/DDBJ whole genome shotgun (WGS) entry which is preliminary data.</text>
</comment>
<organism evidence="4 5">
    <name type="scientific">Alteromonas lipolytica</name>
    <dbReference type="NCBI Taxonomy" id="1856405"/>
    <lineage>
        <taxon>Bacteria</taxon>
        <taxon>Pseudomonadati</taxon>
        <taxon>Pseudomonadota</taxon>
        <taxon>Gammaproteobacteria</taxon>
        <taxon>Alteromonadales</taxon>
        <taxon>Alteromonadaceae</taxon>
        <taxon>Alteromonas/Salinimonas group</taxon>
        <taxon>Alteromonas</taxon>
    </lineage>
</organism>
<dbReference type="Gene3D" id="2.40.160.20">
    <property type="match status" value="1"/>
</dbReference>
<feature type="chain" id="PRO_5009214217" description="Outer membrane protein beta-barrel domain-containing protein" evidence="2">
    <location>
        <begin position="24"/>
        <end position="182"/>
    </location>
</feature>
<dbReference type="OrthoDB" id="6384087at2"/>
<evidence type="ECO:0000313" key="4">
    <source>
        <dbReference type="EMBL" id="OFI33088.1"/>
    </source>
</evidence>
<accession>A0A1E8FBV9</accession>
<dbReference type="InterPro" id="IPR011250">
    <property type="entry name" value="OMP/PagP_B-barrel"/>
</dbReference>
<evidence type="ECO:0000256" key="2">
    <source>
        <dbReference type="SAM" id="SignalP"/>
    </source>
</evidence>
<dbReference type="RefSeq" id="WP_070177465.1">
    <property type="nucleotide sequence ID" value="NZ_BMJR01000002.1"/>
</dbReference>
<feature type="domain" description="Outer membrane protein beta-barrel" evidence="3">
    <location>
        <begin position="10"/>
        <end position="144"/>
    </location>
</feature>